<feature type="signal peptide" evidence="1">
    <location>
        <begin position="1"/>
        <end position="20"/>
    </location>
</feature>
<evidence type="ECO:0000313" key="4">
    <source>
        <dbReference type="Proteomes" id="UP000244855"/>
    </source>
</evidence>
<dbReference type="STRING" id="97972.A0A2V1EC92"/>
<keyword evidence="1" id="KW-0732">Signal</keyword>
<sequence>MKSTKFLLILLAALSQQGSGTVLKKDDYSRNNDQGLTIKTRLFTVKGSIFPNTTDVRFFGNIPYAEPPVGPLRFKAPVSVKKPYNNVINGTWFGPSCMQATGTPANPSLASTFQPGFLLSPGQQVSEDCLTLNIWIPEGAKKGNLNKLPVMIWIHGGGFTTNGAASPYKYGDRLARNQNVIVVSINYRLNIFGFSMSAALNGSELNAGLLDQRKAIEWVSANIHSFGGDAKRMTLFGQGQAVDLYSYAYPHNPLVSGLIAESGQATGATYDPDPSGNNFTYVAKQLGCNGTADAVFNCMQFKPATDILKTVAIGYAATANSSKPLQFSPVADNQIVFSNYTERQECGLFAKIPTIFSSANNEGGSTVPFTKEGPSGAEKVAMDAFTNLIGCGAASSALGRKKANVPVWRIRYFGEWPNLNPSGYDWLGAYHGSDLPMIFGTSNLTAPDTELETATSNYYQGAWAAFAKDPKNGLLQYGWPMYDPEKMTLIKLGNGTAGAVLDKGSAFDAACGRQKNTTNLSV</sequence>
<dbReference type="PANTHER" id="PTHR11559">
    <property type="entry name" value="CARBOXYLESTERASE"/>
    <property type="match status" value="1"/>
</dbReference>
<organism evidence="3 4">
    <name type="scientific">Periconia macrospinosa</name>
    <dbReference type="NCBI Taxonomy" id="97972"/>
    <lineage>
        <taxon>Eukaryota</taxon>
        <taxon>Fungi</taxon>
        <taxon>Dikarya</taxon>
        <taxon>Ascomycota</taxon>
        <taxon>Pezizomycotina</taxon>
        <taxon>Dothideomycetes</taxon>
        <taxon>Pleosporomycetidae</taxon>
        <taxon>Pleosporales</taxon>
        <taxon>Massarineae</taxon>
        <taxon>Periconiaceae</taxon>
        <taxon>Periconia</taxon>
    </lineage>
</organism>
<name>A0A2V1EC92_9PLEO</name>
<reference evidence="3 4" key="1">
    <citation type="journal article" date="2018" name="Sci. Rep.">
        <title>Comparative genomics provides insights into the lifestyle and reveals functional heterogeneity of dark septate endophytic fungi.</title>
        <authorList>
            <person name="Knapp D.G."/>
            <person name="Nemeth J.B."/>
            <person name="Barry K."/>
            <person name="Hainaut M."/>
            <person name="Henrissat B."/>
            <person name="Johnson J."/>
            <person name="Kuo A."/>
            <person name="Lim J.H.P."/>
            <person name="Lipzen A."/>
            <person name="Nolan M."/>
            <person name="Ohm R.A."/>
            <person name="Tamas L."/>
            <person name="Grigoriev I.V."/>
            <person name="Spatafora J.W."/>
            <person name="Nagy L.G."/>
            <person name="Kovacs G.M."/>
        </authorList>
    </citation>
    <scope>NUCLEOTIDE SEQUENCE [LARGE SCALE GENOMIC DNA]</scope>
    <source>
        <strain evidence="3 4">DSE2036</strain>
    </source>
</reference>
<protein>
    <submittedName>
        <fullName evidence="3">Alpha/beta-hydrolase</fullName>
    </submittedName>
</protein>
<dbReference type="Pfam" id="PF00135">
    <property type="entry name" value="COesterase"/>
    <property type="match status" value="1"/>
</dbReference>
<dbReference type="EMBL" id="KZ805301">
    <property type="protein sequence ID" value="PVI08238.1"/>
    <property type="molecule type" value="Genomic_DNA"/>
</dbReference>
<gene>
    <name evidence="3" type="ORF">DM02DRAFT_579454</name>
</gene>
<dbReference type="InterPro" id="IPR050309">
    <property type="entry name" value="Type-B_Carboxylest/Lipase"/>
</dbReference>
<dbReference type="Proteomes" id="UP000244855">
    <property type="component" value="Unassembled WGS sequence"/>
</dbReference>
<keyword evidence="3" id="KW-0378">Hydrolase</keyword>
<dbReference type="OrthoDB" id="408631at2759"/>
<evidence type="ECO:0000313" key="3">
    <source>
        <dbReference type="EMBL" id="PVI08238.1"/>
    </source>
</evidence>
<feature type="domain" description="Carboxylesterase type B" evidence="2">
    <location>
        <begin position="37"/>
        <end position="378"/>
    </location>
</feature>
<dbReference type="Gene3D" id="3.40.50.1820">
    <property type="entry name" value="alpha/beta hydrolase"/>
    <property type="match status" value="1"/>
</dbReference>
<evidence type="ECO:0000256" key="1">
    <source>
        <dbReference type="SAM" id="SignalP"/>
    </source>
</evidence>
<dbReference type="InterPro" id="IPR019819">
    <property type="entry name" value="Carboxylesterase_B_CS"/>
</dbReference>
<keyword evidence="4" id="KW-1185">Reference proteome</keyword>
<evidence type="ECO:0000259" key="2">
    <source>
        <dbReference type="Pfam" id="PF00135"/>
    </source>
</evidence>
<dbReference type="GO" id="GO:0016787">
    <property type="term" value="F:hydrolase activity"/>
    <property type="evidence" value="ECO:0007669"/>
    <property type="project" value="UniProtKB-KW"/>
</dbReference>
<dbReference type="AlphaFoldDB" id="A0A2V1EC92"/>
<dbReference type="InterPro" id="IPR029058">
    <property type="entry name" value="AB_hydrolase_fold"/>
</dbReference>
<dbReference type="PROSITE" id="PS00941">
    <property type="entry name" value="CARBOXYLESTERASE_B_2"/>
    <property type="match status" value="1"/>
</dbReference>
<proteinExistence type="predicted"/>
<dbReference type="SUPFAM" id="SSF53474">
    <property type="entry name" value="alpha/beta-Hydrolases"/>
    <property type="match status" value="1"/>
</dbReference>
<dbReference type="InterPro" id="IPR002018">
    <property type="entry name" value="CarbesteraseB"/>
</dbReference>
<feature type="chain" id="PRO_5016128157" evidence="1">
    <location>
        <begin position="21"/>
        <end position="522"/>
    </location>
</feature>
<accession>A0A2V1EC92</accession>